<dbReference type="InterPro" id="IPR032466">
    <property type="entry name" value="Metal_Hydrolase"/>
</dbReference>
<evidence type="ECO:0000313" key="7">
    <source>
        <dbReference type="Proteomes" id="UP000002605"/>
    </source>
</evidence>
<keyword evidence="2" id="KW-0540">Nuclease</keyword>
<evidence type="ECO:0000256" key="4">
    <source>
        <dbReference type="ARBA" id="ARBA00022801"/>
    </source>
</evidence>
<evidence type="ECO:0000256" key="3">
    <source>
        <dbReference type="ARBA" id="ARBA00022723"/>
    </source>
</evidence>
<dbReference type="GO" id="GO:0005829">
    <property type="term" value="C:cytosol"/>
    <property type="evidence" value="ECO:0007669"/>
    <property type="project" value="TreeGrafter"/>
</dbReference>
<keyword evidence="4" id="KW-0378">Hydrolase</keyword>
<keyword evidence="7" id="KW-1185">Reference proteome</keyword>
<evidence type="ECO:0000313" key="5">
    <source>
        <dbReference type="CGD" id="CAL0000161894"/>
    </source>
</evidence>
<protein>
    <submittedName>
        <fullName evidence="6">3'-&gt;5' exonuclease and endonuclease, putative</fullName>
    </submittedName>
</protein>
<keyword evidence="6" id="KW-0269">Exonuclease</keyword>
<dbReference type="Pfam" id="PF01026">
    <property type="entry name" value="TatD_DNase"/>
    <property type="match status" value="1"/>
</dbReference>
<gene>
    <name evidence="5" type="ordered locus">Cd36_26510</name>
    <name evidence="6" type="ORF">CD36_26510</name>
</gene>
<dbReference type="GeneID" id="8049847"/>
<dbReference type="PROSITE" id="PS01090">
    <property type="entry name" value="TATD_2"/>
    <property type="match status" value="1"/>
</dbReference>
<dbReference type="KEGG" id="cdu:CD36_26510"/>
<dbReference type="GO" id="GO:0008296">
    <property type="term" value="F:3'-5'-DNA exonuclease activity"/>
    <property type="evidence" value="ECO:0007669"/>
    <property type="project" value="TreeGrafter"/>
</dbReference>
<keyword evidence="3" id="KW-0479">Metal-binding</keyword>
<keyword evidence="6" id="KW-0255">Endonuclease</keyword>
<accession>B9WKY4</accession>
<dbReference type="HOGENOM" id="CLU_031506_1_0_1"/>
<dbReference type="PROSITE" id="PS01091">
    <property type="entry name" value="TATD_3"/>
    <property type="match status" value="1"/>
</dbReference>
<dbReference type="EMBL" id="FM992695">
    <property type="protein sequence ID" value="CAX39685.1"/>
    <property type="molecule type" value="Genomic_DNA"/>
</dbReference>
<dbReference type="PANTHER" id="PTHR10060">
    <property type="entry name" value="TATD FAMILY DEOXYRIBONUCLEASE"/>
    <property type="match status" value="1"/>
</dbReference>
<proteinExistence type="inferred from homology"/>
<dbReference type="FunFam" id="3.20.20.140:FF:000138">
    <property type="entry name" value="YALI0E14817p"/>
    <property type="match status" value="1"/>
</dbReference>
<name>B9WKY4_CANDC</name>
<evidence type="ECO:0000256" key="2">
    <source>
        <dbReference type="ARBA" id="ARBA00022722"/>
    </source>
</evidence>
<dbReference type="Proteomes" id="UP000002605">
    <property type="component" value="Chromosome R"/>
</dbReference>
<comment type="similarity">
    <text evidence="1">Belongs to the metallo-dependent hydrolases superfamily. TatD-type hydrolase family.</text>
</comment>
<dbReference type="CGD" id="CAL0000161894">
    <property type="gene designation" value="Cd36_26510"/>
</dbReference>
<dbReference type="RefSeq" id="XP_002421745.1">
    <property type="nucleotide sequence ID" value="XM_002421700.1"/>
</dbReference>
<dbReference type="eggNOG" id="KOG3020">
    <property type="taxonomic scope" value="Eukaryota"/>
</dbReference>
<dbReference type="GO" id="GO:0046872">
    <property type="term" value="F:metal ion binding"/>
    <property type="evidence" value="ECO:0007669"/>
    <property type="project" value="UniProtKB-KW"/>
</dbReference>
<dbReference type="SUPFAM" id="SSF51556">
    <property type="entry name" value="Metallo-dependent hydrolases"/>
    <property type="match status" value="1"/>
</dbReference>
<dbReference type="GO" id="GO:0004519">
    <property type="term" value="F:endonuclease activity"/>
    <property type="evidence" value="ECO:0007669"/>
    <property type="project" value="UniProtKB-KW"/>
</dbReference>
<dbReference type="VEuPathDB" id="FungiDB:CD36_26510"/>
<dbReference type="AlphaFoldDB" id="B9WKY4"/>
<dbReference type="CDD" id="cd01310">
    <property type="entry name" value="TatD_DNAse"/>
    <property type="match status" value="1"/>
</dbReference>
<sequence>MINPRSFLRTMTRTNIWKPRYYDIGVNFSDSMFQGYYNGSSTSKHPCDIHSVIERAHLFHVDKMLITASTIKESEDHFELCEKYSNQFDSTAGVHPCSVASEFYKLNETNKKGEEANDSNRYSEELRDDVDIKLNKLRNIIIKGYKLGHVKAFGEIGLDYDRLHYSSKHQQCEMLIKQLDLLDSLQTELNVQLPLFLHMRAACDDFIKIFKPYIDRGIINPINGVVHSFTGTEQELNQLLQLGFYIGVNGCSLKTEENLQVVKKIPINRLLIETDAPWCEIRKSHAGYKFINTTYPNKFYPEIDNTKQQQQQLLPITKNSPIKLHENLPFPSIKKEHYQKHSDFVQKSKENANDPELLETRIGVLADPMIKSRNEPVNVGLVAEIICGLHDFKNDTEIENFIDTVFENSCQLFKT</sequence>
<evidence type="ECO:0000256" key="1">
    <source>
        <dbReference type="ARBA" id="ARBA00009275"/>
    </source>
</evidence>
<organism evidence="6 7">
    <name type="scientific">Candida dubliniensis (strain CD36 / ATCC MYA-646 / CBS 7987 / NCPF 3949 / NRRL Y-17841)</name>
    <name type="common">Yeast</name>
    <dbReference type="NCBI Taxonomy" id="573826"/>
    <lineage>
        <taxon>Eukaryota</taxon>
        <taxon>Fungi</taxon>
        <taxon>Dikarya</taxon>
        <taxon>Ascomycota</taxon>
        <taxon>Saccharomycotina</taxon>
        <taxon>Pichiomycetes</taxon>
        <taxon>Debaryomycetaceae</taxon>
        <taxon>Candida/Lodderomyces clade</taxon>
        <taxon>Candida</taxon>
    </lineage>
</organism>
<dbReference type="PANTHER" id="PTHR10060:SF15">
    <property type="entry name" value="DEOXYRIBONUCLEASE TATDN1"/>
    <property type="match status" value="1"/>
</dbReference>
<dbReference type="OrthoDB" id="6079689at2759"/>
<dbReference type="InterPro" id="IPR050891">
    <property type="entry name" value="TatD-type_Hydrolase"/>
</dbReference>
<dbReference type="InterPro" id="IPR018228">
    <property type="entry name" value="DNase_TatD-rel_CS"/>
</dbReference>
<reference evidence="6 7" key="1">
    <citation type="journal article" date="2009" name="Genome Res.">
        <title>Comparative genomics of the fungal pathogens Candida dubliniensis and Candida albicans.</title>
        <authorList>
            <person name="Jackson A.P."/>
            <person name="Gamble J.A."/>
            <person name="Yeomans T."/>
            <person name="Moran G.P."/>
            <person name="Saunders D."/>
            <person name="Harris D."/>
            <person name="Aslett M."/>
            <person name="Barrell J.F."/>
            <person name="Butler G."/>
            <person name="Citiulo F."/>
            <person name="Coleman D.C."/>
            <person name="de Groot P.W.J."/>
            <person name="Goodwin T.J."/>
            <person name="Quail M.A."/>
            <person name="McQuillan J."/>
            <person name="Munro C.A."/>
            <person name="Pain A."/>
            <person name="Poulter R.T."/>
            <person name="Rajandream M.A."/>
            <person name="Renauld H."/>
            <person name="Spiering M.J."/>
            <person name="Tivey A."/>
            <person name="Gow N.A.R."/>
            <person name="Barrell B."/>
            <person name="Sullivan D.J."/>
            <person name="Berriman M."/>
        </authorList>
    </citation>
    <scope>NUCLEOTIDE SEQUENCE [LARGE SCALE GENOMIC DNA]</scope>
    <source>
        <strain evidence="7">CD36 / ATCC MYA-646 / CBS 7987 / NCPF 3949 / NRRL Y-17841</strain>
    </source>
</reference>
<dbReference type="InterPro" id="IPR001130">
    <property type="entry name" value="TatD-like"/>
</dbReference>
<dbReference type="Gene3D" id="3.20.20.140">
    <property type="entry name" value="Metal-dependent hydrolases"/>
    <property type="match status" value="1"/>
</dbReference>
<evidence type="ECO:0000313" key="6">
    <source>
        <dbReference type="EMBL" id="CAX39685.1"/>
    </source>
</evidence>